<dbReference type="GO" id="GO:0005576">
    <property type="term" value="C:extracellular region"/>
    <property type="evidence" value="ECO:0007669"/>
    <property type="project" value="UniProtKB-SubCell"/>
</dbReference>
<evidence type="ECO:0000256" key="3">
    <source>
        <dbReference type="ARBA" id="ARBA00022525"/>
    </source>
</evidence>
<comment type="subcellular location">
    <subcellularLocation>
        <location evidence="1">Secreted</location>
    </subcellularLocation>
</comment>
<evidence type="ECO:0000256" key="17">
    <source>
        <dbReference type="SAM" id="SignalP"/>
    </source>
</evidence>
<dbReference type="InterPro" id="IPR000743">
    <property type="entry name" value="Glyco_hydro_28"/>
</dbReference>
<evidence type="ECO:0000256" key="12">
    <source>
        <dbReference type="ARBA" id="ARBA00038933"/>
    </source>
</evidence>
<keyword evidence="9 16" id="KW-0326">Glycosidase</keyword>
<accession>A0A8H5BU44</accession>
<keyword evidence="8" id="KW-0325">Glycoprotein</keyword>
<evidence type="ECO:0000256" key="8">
    <source>
        <dbReference type="ARBA" id="ARBA00023180"/>
    </source>
</evidence>
<keyword evidence="6 16" id="KW-0378">Hydrolase</keyword>
<evidence type="ECO:0000256" key="13">
    <source>
        <dbReference type="ARBA" id="ARBA00041474"/>
    </source>
</evidence>
<dbReference type="GO" id="GO:0047911">
    <property type="term" value="F:galacturan 1,4-alpha-galacturonidase activity"/>
    <property type="evidence" value="ECO:0007669"/>
    <property type="project" value="UniProtKB-EC"/>
</dbReference>
<dbReference type="InterPro" id="IPR012334">
    <property type="entry name" value="Pectin_lyas_fold"/>
</dbReference>
<keyword evidence="7" id="KW-1015">Disulfide bond</keyword>
<evidence type="ECO:0000256" key="10">
    <source>
        <dbReference type="ARBA" id="ARBA00023316"/>
    </source>
</evidence>
<evidence type="ECO:0000256" key="1">
    <source>
        <dbReference type="ARBA" id="ARBA00004613"/>
    </source>
</evidence>
<dbReference type="PANTHER" id="PTHR31736:SF11">
    <property type="entry name" value="EXOPOLYGALACTURONASE C-RELATED"/>
    <property type="match status" value="1"/>
</dbReference>
<dbReference type="EC" id="3.2.1.67" evidence="12"/>
<keyword evidence="3" id="KW-0964">Secreted</keyword>
<evidence type="ECO:0000256" key="4">
    <source>
        <dbReference type="ARBA" id="ARBA00022729"/>
    </source>
</evidence>
<comment type="function">
    <text evidence="11">Specific in hydrolyzing the terminal glycosidic bond of polygalacturonic acid and oligogalacturonates.</text>
</comment>
<dbReference type="Gene3D" id="2.160.20.10">
    <property type="entry name" value="Single-stranded right-handed beta-helix, Pectin lyase-like"/>
    <property type="match status" value="1"/>
</dbReference>
<feature type="signal peptide" evidence="17">
    <location>
        <begin position="1"/>
        <end position="23"/>
    </location>
</feature>
<evidence type="ECO:0000256" key="16">
    <source>
        <dbReference type="RuleBase" id="RU361169"/>
    </source>
</evidence>
<dbReference type="GO" id="GO:0071555">
    <property type="term" value="P:cell wall organization"/>
    <property type="evidence" value="ECO:0007669"/>
    <property type="project" value="UniProtKB-KW"/>
</dbReference>
<dbReference type="OrthoDB" id="187139at2759"/>
<dbReference type="Pfam" id="PF00295">
    <property type="entry name" value="Glyco_hydro_28"/>
    <property type="match status" value="1"/>
</dbReference>
<comment type="caution">
    <text evidence="18">The sequence shown here is derived from an EMBL/GenBank/DDBJ whole genome shotgun (WGS) entry which is preliminary data.</text>
</comment>
<evidence type="ECO:0000256" key="15">
    <source>
        <dbReference type="ARBA" id="ARBA00048766"/>
    </source>
</evidence>
<dbReference type="InterPro" id="IPR011050">
    <property type="entry name" value="Pectin_lyase_fold/virulence"/>
</dbReference>
<dbReference type="GO" id="GO:0004650">
    <property type="term" value="F:polygalacturonase activity"/>
    <property type="evidence" value="ECO:0007669"/>
    <property type="project" value="InterPro"/>
</dbReference>
<dbReference type="Proteomes" id="UP000567179">
    <property type="component" value="Unassembled WGS sequence"/>
</dbReference>
<feature type="chain" id="PRO_5034287508" description="galacturonan 1,4-alpha-galacturonidase" evidence="17">
    <location>
        <begin position="24"/>
        <end position="491"/>
    </location>
</feature>
<evidence type="ECO:0000313" key="18">
    <source>
        <dbReference type="EMBL" id="KAF5329241.1"/>
    </source>
</evidence>
<dbReference type="GO" id="GO:0005975">
    <property type="term" value="P:carbohydrate metabolic process"/>
    <property type="evidence" value="ECO:0007669"/>
    <property type="project" value="InterPro"/>
</dbReference>
<gene>
    <name evidence="18" type="ORF">D9619_009032</name>
</gene>
<dbReference type="PANTHER" id="PTHR31736">
    <property type="match status" value="1"/>
</dbReference>
<keyword evidence="5" id="KW-0677">Repeat</keyword>
<comment type="similarity">
    <text evidence="2 16">Belongs to the glycosyl hydrolase 28 family.</text>
</comment>
<keyword evidence="10" id="KW-0961">Cell wall biogenesis/degradation</keyword>
<dbReference type="AlphaFoldDB" id="A0A8H5BU44"/>
<sequence length="491" mass="53112">MVKSARPLSLLAISLAALQTVHGLECTVDRSNDDAVDDSASIVDAFAKCAEDSVITFTKANYSAYTPITLANLKNVTVFLNGNLNLPSNVSRIQEQINITQNQPSTYATPWFYIHGSDVTIVGSKDPEWGAFHGFGQQWWDVGNRILRPQLATFNVTNGLLRDLKVIKPIAWGWNLPGTNIRVENHFVDAAPNNGTRDNTISFPFNTYVISRFNIIPNEFRIDTCFWSNNTAVTNITIDGYYGHNGDDCISVINGARDIVAQNGFCGFSSHGLSIGSLGRNGANHTVQNVLFKNWTMDGAVYGARFKSWTGGQGWADNVVWEDIKLVNVSTGIFITQNYYDQDKGPRPANNNNFSTVISNFVYKNFSGTLAVNWTDGTCISNPCWNYINGISNTDGVVLDLFPGTAKNISIQGVDISPNGKTENDTSVLCDPSTLAPGEQDVLGVTCHNGPLVKTAIKPGSGSGGTSGATGMGVQLVLLTTVPALLVAMFL</sequence>
<keyword evidence="4 17" id="KW-0732">Signal</keyword>
<evidence type="ECO:0000256" key="14">
    <source>
        <dbReference type="ARBA" id="ARBA00042262"/>
    </source>
</evidence>
<evidence type="ECO:0000256" key="5">
    <source>
        <dbReference type="ARBA" id="ARBA00022737"/>
    </source>
</evidence>
<comment type="catalytic activity">
    <reaction evidence="15">
        <text>[(1-&gt;4)-alpha-D-galacturonosyl](n) + H2O = alpha-D-galacturonate + [(1-&gt;4)-alpha-D-galacturonosyl](n-1)</text>
        <dbReference type="Rhea" id="RHEA:14117"/>
        <dbReference type="Rhea" id="RHEA-COMP:14570"/>
        <dbReference type="Rhea" id="RHEA-COMP:14572"/>
        <dbReference type="ChEBI" id="CHEBI:15377"/>
        <dbReference type="ChEBI" id="CHEBI:58658"/>
        <dbReference type="ChEBI" id="CHEBI:140523"/>
        <dbReference type="EC" id="3.2.1.67"/>
    </reaction>
</comment>
<protein>
    <recommendedName>
        <fullName evidence="12">galacturonan 1,4-alpha-galacturonidase</fullName>
        <ecNumber evidence="12">3.2.1.67</ecNumber>
    </recommendedName>
    <alternativeName>
        <fullName evidence="13">Galacturan 1,4-alpha-galacturonidase C</fullName>
    </alternativeName>
    <alternativeName>
        <fullName evidence="14">Poly(1,4-alpha-D-galacturonide)galacturonohydrolase C</fullName>
    </alternativeName>
</protein>
<proteinExistence type="inferred from homology"/>
<reference evidence="18 19" key="1">
    <citation type="journal article" date="2020" name="ISME J.">
        <title>Uncovering the hidden diversity of litter-decomposition mechanisms in mushroom-forming fungi.</title>
        <authorList>
            <person name="Floudas D."/>
            <person name="Bentzer J."/>
            <person name="Ahren D."/>
            <person name="Johansson T."/>
            <person name="Persson P."/>
            <person name="Tunlid A."/>
        </authorList>
    </citation>
    <scope>NUCLEOTIDE SEQUENCE [LARGE SCALE GENOMIC DNA]</scope>
    <source>
        <strain evidence="18 19">CBS 101986</strain>
    </source>
</reference>
<name>A0A8H5BU44_9AGAR</name>
<evidence type="ECO:0000256" key="2">
    <source>
        <dbReference type="ARBA" id="ARBA00008834"/>
    </source>
</evidence>
<keyword evidence="19" id="KW-1185">Reference proteome</keyword>
<evidence type="ECO:0000256" key="6">
    <source>
        <dbReference type="ARBA" id="ARBA00022801"/>
    </source>
</evidence>
<dbReference type="EMBL" id="JAACJJ010000002">
    <property type="protein sequence ID" value="KAF5329241.1"/>
    <property type="molecule type" value="Genomic_DNA"/>
</dbReference>
<dbReference type="SUPFAM" id="SSF51126">
    <property type="entry name" value="Pectin lyase-like"/>
    <property type="match status" value="1"/>
</dbReference>
<evidence type="ECO:0000256" key="11">
    <source>
        <dbReference type="ARBA" id="ARBA00037312"/>
    </source>
</evidence>
<evidence type="ECO:0000313" key="19">
    <source>
        <dbReference type="Proteomes" id="UP000567179"/>
    </source>
</evidence>
<evidence type="ECO:0000256" key="7">
    <source>
        <dbReference type="ARBA" id="ARBA00023157"/>
    </source>
</evidence>
<organism evidence="18 19">
    <name type="scientific">Psilocybe cf. subviscida</name>
    <dbReference type="NCBI Taxonomy" id="2480587"/>
    <lineage>
        <taxon>Eukaryota</taxon>
        <taxon>Fungi</taxon>
        <taxon>Dikarya</taxon>
        <taxon>Basidiomycota</taxon>
        <taxon>Agaricomycotina</taxon>
        <taxon>Agaricomycetes</taxon>
        <taxon>Agaricomycetidae</taxon>
        <taxon>Agaricales</taxon>
        <taxon>Agaricineae</taxon>
        <taxon>Strophariaceae</taxon>
        <taxon>Psilocybe</taxon>
    </lineage>
</organism>
<evidence type="ECO:0000256" key="9">
    <source>
        <dbReference type="ARBA" id="ARBA00023295"/>
    </source>
</evidence>